<accession>A0A1T5CCD7</accession>
<proteinExistence type="predicted"/>
<evidence type="ECO:0000313" key="2">
    <source>
        <dbReference type="Proteomes" id="UP000190541"/>
    </source>
</evidence>
<protein>
    <submittedName>
        <fullName evidence="1">Uncharacterized protein</fullName>
    </submittedName>
</protein>
<dbReference type="Proteomes" id="UP000190541">
    <property type="component" value="Unassembled WGS sequence"/>
</dbReference>
<sequence>MLFIVLDSTIATSSGTVRIDGSKDIHKGLKLKHVIFQLHWVSPWKFTVYMEISQYIFRCFSLCDFFEYPREIQRVNMVSLVSREYFSD</sequence>
<dbReference type="EMBL" id="FUYS01000004">
    <property type="protein sequence ID" value="SKB57222.1"/>
    <property type="molecule type" value="Genomic_DNA"/>
</dbReference>
<evidence type="ECO:0000313" key="1">
    <source>
        <dbReference type="EMBL" id="SKB57222.1"/>
    </source>
</evidence>
<gene>
    <name evidence="1" type="ORF">SAMN05660226_02077</name>
</gene>
<name>A0A1T5CCD7_9SPHI</name>
<reference evidence="1 2" key="1">
    <citation type="submission" date="2017-02" db="EMBL/GenBank/DDBJ databases">
        <authorList>
            <person name="Peterson S.W."/>
        </authorList>
    </citation>
    <scope>NUCLEOTIDE SEQUENCE [LARGE SCALE GENOMIC DNA]</scope>
    <source>
        <strain evidence="1 2">DSM 22899</strain>
    </source>
</reference>
<dbReference type="AlphaFoldDB" id="A0A1T5CCD7"/>
<organism evidence="1 2">
    <name type="scientific">Parapedobacter luteus</name>
    <dbReference type="NCBI Taxonomy" id="623280"/>
    <lineage>
        <taxon>Bacteria</taxon>
        <taxon>Pseudomonadati</taxon>
        <taxon>Bacteroidota</taxon>
        <taxon>Sphingobacteriia</taxon>
        <taxon>Sphingobacteriales</taxon>
        <taxon>Sphingobacteriaceae</taxon>
        <taxon>Parapedobacter</taxon>
    </lineage>
</organism>
<keyword evidence="2" id="KW-1185">Reference proteome</keyword>